<dbReference type="EMBL" id="JACKWZ010000229">
    <property type="protein sequence ID" value="KAF9411302.1"/>
    <property type="molecule type" value="Genomic_DNA"/>
</dbReference>
<dbReference type="GO" id="GO:0051213">
    <property type="term" value="F:dioxygenase activity"/>
    <property type="evidence" value="ECO:0007669"/>
    <property type="project" value="UniProtKB-KW"/>
</dbReference>
<sequence length="265" mass="30301">MQDVRKRAKSNDKNVSERNIPKNNESNDYTEKYLLCFQSKNDKVKTFAKQSELLPGKGLVVDCSPSYKEEVEKYEGCVPKECKRSLIKEAEELLAIAKKGLKLGGSSGGASILDLHSGALSMGQHFVVKEKIKYAVAHHFGVKPNKIYLTHPTFFSEITSKKAVTMHDEYWHPHVDKETYKSFHYTTLLYLGDYNIDFKGGRFVFVDEKFNRTVEPRKARLSMFTSGRENLHYVEKVTSGNRYAMTISFTCDQQYAIQDPSINNI</sequence>
<dbReference type="GO" id="GO:0031418">
    <property type="term" value="F:L-ascorbic acid binding"/>
    <property type="evidence" value="ECO:0007669"/>
    <property type="project" value="InterPro"/>
</dbReference>
<dbReference type="PANTHER" id="PTHR14650">
    <property type="entry name" value="PROLYL HYDROXYLASE-RELATED"/>
    <property type="match status" value="1"/>
</dbReference>
<name>A0A835GAF5_SPOEX</name>
<dbReference type="Pfam" id="PF13640">
    <property type="entry name" value="2OG-FeII_Oxy_3"/>
    <property type="match status" value="1"/>
</dbReference>
<dbReference type="Proteomes" id="UP000648187">
    <property type="component" value="Unassembled WGS sequence"/>
</dbReference>
<evidence type="ECO:0000313" key="6">
    <source>
        <dbReference type="EMBL" id="KAF9411302.1"/>
    </source>
</evidence>
<dbReference type="AlphaFoldDB" id="A0A835GAF5"/>
<evidence type="ECO:0000259" key="5">
    <source>
        <dbReference type="SMART" id="SM00702"/>
    </source>
</evidence>
<proteinExistence type="predicted"/>
<keyword evidence="3" id="KW-0560">Oxidoreductase</keyword>
<feature type="domain" description="Prolyl 4-hydroxylase alpha subunit" evidence="5">
    <location>
        <begin position="69"/>
        <end position="250"/>
    </location>
</feature>
<organism evidence="6 7">
    <name type="scientific">Spodoptera exigua</name>
    <name type="common">Beet armyworm</name>
    <name type="synonym">Noctua fulgens</name>
    <dbReference type="NCBI Taxonomy" id="7107"/>
    <lineage>
        <taxon>Eukaryota</taxon>
        <taxon>Metazoa</taxon>
        <taxon>Ecdysozoa</taxon>
        <taxon>Arthropoda</taxon>
        <taxon>Hexapoda</taxon>
        <taxon>Insecta</taxon>
        <taxon>Pterygota</taxon>
        <taxon>Neoptera</taxon>
        <taxon>Endopterygota</taxon>
        <taxon>Lepidoptera</taxon>
        <taxon>Glossata</taxon>
        <taxon>Ditrysia</taxon>
        <taxon>Noctuoidea</taxon>
        <taxon>Noctuidae</taxon>
        <taxon>Amphipyrinae</taxon>
        <taxon>Spodoptera</taxon>
    </lineage>
</organism>
<reference evidence="6" key="1">
    <citation type="submission" date="2020-08" db="EMBL/GenBank/DDBJ databases">
        <title>Spodoptera exigua strain:BAW_Kor-Di-RS1 Genome sequencing and assembly.</title>
        <authorList>
            <person name="Kim J."/>
            <person name="Nam H.Y."/>
            <person name="Kwon M."/>
            <person name="Choi J.H."/>
            <person name="Cho S.R."/>
            <person name="Kim G.-H."/>
        </authorList>
    </citation>
    <scope>NUCLEOTIDE SEQUENCE</scope>
    <source>
        <strain evidence="6">BAW_Kor-Di-RS1</strain>
        <tissue evidence="6">Whole-body</tissue>
    </source>
</reference>
<protein>
    <recommendedName>
        <fullName evidence="5">Prolyl 4-hydroxylase alpha subunit domain-containing protein</fullName>
    </recommendedName>
</protein>
<dbReference type="GO" id="GO:0016705">
    <property type="term" value="F:oxidoreductase activity, acting on paired donors, with incorporation or reduction of molecular oxygen"/>
    <property type="evidence" value="ECO:0007669"/>
    <property type="project" value="InterPro"/>
</dbReference>
<dbReference type="SMART" id="SM00702">
    <property type="entry name" value="P4Hc"/>
    <property type="match status" value="1"/>
</dbReference>
<dbReference type="InterPro" id="IPR044862">
    <property type="entry name" value="Pro_4_hyd_alph_FE2OG_OXY"/>
</dbReference>
<accession>A0A835GAF5</accession>
<evidence type="ECO:0000256" key="1">
    <source>
        <dbReference type="ARBA" id="ARBA00001961"/>
    </source>
</evidence>
<dbReference type="InterPro" id="IPR039210">
    <property type="entry name" value="OGFOD3"/>
</dbReference>
<evidence type="ECO:0000256" key="4">
    <source>
        <dbReference type="SAM" id="MobiDB-lite"/>
    </source>
</evidence>
<dbReference type="InterPro" id="IPR006620">
    <property type="entry name" value="Pro_4_hyd_alph"/>
</dbReference>
<evidence type="ECO:0000256" key="2">
    <source>
        <dbReference type="ARBA" id="ARBA00022964"/>
    </source>
</evidence>
<dbReference type="Gene3D" id="2.60.120.620">
    <property type="entry name" value="q2cbj1_9rhob like domain"/>
    <property type="match status" value="1"/>
</dbReference>
<gene>
    <name evidence="6" type="ORF">HW555_009867</name>
</gene>
<dbReference type="GO" id="GO:0005506">
    <property type="term" value="F:iron ion binding"/>
    <property type="evidence" value="ECO:0007669"/>
    <property type="project" value="InterPro"/>
</dbReference>
<dbReference type="PANTHER" id="PTHR14650:SF1">
    <property type="entry name" value="2-OXOGLUTARATE AND IRON-DEPENDENT OXYGENASE DOMAIN-CONTAINING PROTEIN 3"/>
    <property type="match status" value="1"/>
</dbReference>
<comment type="cofactor">
    <cofactor evidence="1">
        <name>L-ascorbate</name>
        <dbReference type="ChEBI" id="CHEBI:38290"/>
    </cofactor>
</comment>
<comment type="caution">
    <text evidence="6">The sequence shown here is derived from an EMBL/GenBank/DDBJ whole genome shotgun (WGS) entry which is preliminary data.</text>
</comment>
<dbReference type="GO" id="GO:0016020">
    <property type="term" value="C:membrane"/>
    <property type="evidence" value="ECO:0007669"/>
    <property type="project" value="TreeGrafter"/>
</dbReference>
<keyword evidence="2" id="KW-0223">Dioxygenase</keyword>
<feature type="compositionally biased region" description="Basic and acidic residues" evidence="4">
    <location>
        <begin position="9"/>
        <end position="20"/>
    </location>
</feature>
<keyword evidence="7" id="KW-1185">Reference proteome</keyword>
<feature type="region of interest" description="Disordered" evidence="4">
    <location>
        <begin position="1"/>
        <end position="25"/>
    </location>
</feature>
<evidence type="ECO:0000313" key="7">
    <source>
        <dbReference type="Proteomes" id="UP000648187"/>
    </source>
</evidence>
<evidence type="ECO:0000256" key="3">
    <source>
        <dbReference type="ARBA" id="ARBA00023002"/>
    </source>
</evidence>